<dbReference type="SUPFAM" id="SSF53067">
    <property type="entry name" value="Actin-like ATPase domain"/>
    <property type="match status" value="1"/>
</dbReference>
<name>W0SK69_9PROT</name>
<feature type="domain" description="Carbamoyltransferase" evidence="2">
    <location>
        <begin position="12"/>
        <end position="364"/>
    </location>
</feature>
<evidence type="ECO:0000256" key="1">
    <source>
        <dbReference type="ARBA" id="ARBA00006129"/>
    </source>
</evidence>
<reference evidence="4 5" key="1">
    <citation type="journal article" date="2014" name="Syst. Appl. Microbiol.">
        <title>Complete genomes of freshwater sulfur oxidizers Sulfuricella denitrificans skB26 and Sulfuritalea hydrogenivorans sk43H: genetic insights into the sulfur oxidation pathway of betaproteobacteria.</title>
        <authorList>
            <person name="Watanabe T."/>
            <person name="Kojima H."/>
            <person name="Fukui M."/>
        </authorList>
    </citation>
    <scope>NUCLEOTIDE SEQUENCE [LARGE SCALE GENOMIC DNA]</scope>
    <source>
        <strain evidence="4">DSM22779</strain>
    </source>
</reference>
<organism evidence="4 5">
    <name type="scientific">Sulfuritalea hydrogenivorans sk43H</name>
    <dbReference type="NCBI Taxonomy" id="1223802"/>
    <lineage>
        <taxon>Bacteria</taxon>
        <taxon>Pseudomonadati</taxon>
        <taxon>Pseudomonadota</taxon>
        <taxon>Betaproteobacteria</taxon>
        <taxon>Nitrosomonadales</taxon>
        <taxon>Sterolibacteriaceae</taxon>
        <taxon>Sulfuritalea</taxon>
    </lineage>
</organism>
<dbReference type="RefSeq" id="WP_041100895.1">
    <property type="nucleotide sequence ID" value="NZ_AP012547.1"/>
</dbReference>
<dbReference type="Gene3D" id="3.90.870.20">
    <property type="entry name" value="Carbamoyltransferase, C-terminal domain"/>
    <property type="match status" value="1"/>
</dbReference>
<evidence type="ECO:0000313" key="5">
    <source>
        <dbReference type="Proteomes" id="UP000031637"/>
    </source>
</evidence>
<accession>W0SK69</accession>
<dbReference type="KEGG" id="shd:SUTH_03370"/>
<dbReference type="InterPro" id="IPR043129">
    <property type="entry name" value="ATPase_NBD"/>
</dbReference>
<dbReference type="HOGENOM" id="CLU_014411_2_0_4"/>
<dbReference type="EMBL" id="AP012547">
    <property type="protein sequence ID" value="BAO31140.1"/>
    <property type="molecule type" value="Genomic_DNA"/>
</dbReference>
<feature type="domain" description="Carbamoyltransferase C-terminal" evidence="3">
    <location>
        <begin position="425"/>
        <end position="597"/>
    </location>
</feature>
<dbReference type="GO" id="GO:0003824">
    <property type="term" value="F:catalytic activity"/>
    <property type="evidence" value="ECO:0007669"/>
    <property type="project" value="InterPro"/>
</dbReference>
<evidence type="ECO:0000313" key="4">
    <source>
        <dbReference type="EMBL" id="BAO31140.1"/>
    </source>
</evidence>
<dbReference type="InterPro" id="IPR038152">
    <property type="entry name" value="Carbam_trans_C_sf"/>
</dbReference>
<dbReference type="Pfam" id="PF16861">
    <property type="entry name" value="Carbam_trans_C"/>
    <property type="match status" value="1"/>
</dbReference>
<dbReference type="InterPro" id="IPR003696">
    <property type="entry name" value="Carbtransf_dom"/>
</dbReference>
<gene>
    <name evidence="4" type="ORF">SUTH_03370</name>
</gene>
<evidence type="ECO:0008006" key="6">
    <source>
        <dbReference type="Google" id="ProtNLM"/>
    </source>
</evidence>
<dbReference type="AlphaFoldDB" id="W0SK69"/>
<dbReference type="InterPro" id="IPR031730">
    <property type="entry name" value="Carbam_trans_C"/>
</dbReference>
<keyword evidence="5" id="KW-1185">Reference proteome</keyword>
<evidence type="ECO:0000259" key="2">
    <source>
        <dbReference type="Pfam" id="PF02543"/>
    </source>
</evidence>
<dbReference type="CDD" id="cd24100">
    <property type="entry name" value="ASKHA_NBD_MJ1051-like_N"/>
    <property type="match status" value="1"/>
</dbReference>
<dbReference type="Gene3D" id="3.30.420.40">
    <property type="match status" value="2"/>
</dbReference>
<proteinExistence type="inferred from homology"/>
<dbReference type="InterPro" id="IPR051338">
    <property type="entry name" value="NodU/CmcH_Carbamoyltrnsfr"/>
</dbReference>
<sequence length="601" mass="67252">MNILSLYLNLPSSAALYTDGKVAAATHEERFTRLKNDEVFPRNAIGYCLDQAGIVPEELDAVAIASFVAPFDDLVVRRSQWTTEDYLKEQLLRWRPYLVDKSATLPSLTELFGERLTLDMYPATYWKENLNAPDRNQKYARDRERMVADFLNIPVAKVRRIEHHRCHAAYSYYASPWRGEKVLALTIDGLGDNLNATIGVFDEVGRYTRAFETNEANIGRIYRYMTLLLGMKPNEHEFKVMGLAPYGKAKHAQKALDVFKSTLFVDGIEFKWREKPTDSYFWFRERLEGVRFDNIAFALQTWVEDLLTEWVQNAVAKFGIGKVVIAGGVAMNIKAMGKIAALPGVENLFIGGSASDESMAISAGICLAEDLAREAGKPWDSRAVASLPHLYLGPSATPEQEAAVIAGLDSSKYQVSPSPTPMRIAELLRDGKILARCAGRMEFGQRSLGNRSILADPSDLRVKEKINAAVKSRDFWMPFAPVMMDKYVHRYLLNPKNLESPHMTIGFDTTAEGYEAMIAACHPADRTARAQILHRDTNPDLYSILEAFETLTGRGALLNTSFNLHGHPIVNTPAEAVFVLENSGLDGVILNDHLILKRVRA</sequence>
<protein>
    <recommendedName>
        <fullName evidence="6">Carbamoyltransferase</fullName>
    </recommendedName>
</protein>
<comment type="similarity">
    <text evidence="1">Belongs to the NodU/CmcH family.</text>
</comment>
<dbReference type="STRING" id="1223802.SUTH_03370"/>
<evidence type="ECO:0000259" key="3">
    <source>
        <dbReference type="Pfam" id="PF16861"/>
    </source>
</evidence>
<dbReference type="OrthoDB" id="9780777at2"/>
<dbReference type="PANTHER" id="PTHR34847">
    <property type="entry name" value="NODULATION PROTEIN U"/>
    <property type="match status" value="1"/>
</dbReference>
<dbReference type="PANTHER" id="PTHR34847:SF1">
    <property type="entry name" value="NODULATION PROTEIN U"/>
    <property type="match status" value="1"/>
</dbReference>
<dbReference type="Pfam" id="PF02543">
    <property type="entry name" value="Carbam_trans_N"/>
    <property type="match status" value="1"/>
</dbReference>
<dbReference type="Proteomes" id="UP000031637">
    <property type="component" value="Chromosome"/>
</dbReference>